<organism evidence="3 4">
    <name type="scientific">Digitaria exilis</name>
    <dbReference type="NCBI Taxonomy" id="1010633"/>
    <lineage>
        <taxon>Eukaryota</taxon>
        <taxon>Viridiplantae</taxon>
        <taxon>Streptophyta</taxon>
        <taxon>Embryophyta</taxon>
        <taxon>Tracheophyta</taxon>
        <taxon>Spermatophyta</taxon>
        <taxon>Magnoliopsida</taxon>
        <taxon>Liliopsida</taxon>
        <taxon>Poales</taxon>
        <taxon>Poaceae</taxon>
        <taxon>PACMAD clade</taxon>
        <taxon>Panicoideae</taxon>
        <taxon>Panicodae</taxon>
        <taxon>Paniceae</taxon>
        <taxon>Anthephorinae</taxon>
        <taxon>Digitaria</taxon>
    </lineage>
</organism>
<evidence type="ECO:0000313" key="4">
    <source>
        <dbReference type="Proteomes" id="UP000636709"/>
    </source>
</evidence>
<evidence type="ECO:0000313" key="3">
    <source>
        <dbReference type="EMBL" id="KAF8672916.1"/>
    </source>
</evidence>
<dbReference type="PROSITE" id="PS00678">
    <property type="entry name" value="WD_REPEATS_1"/>
    <property type="match status" value="1"/>
</dbReference>
<keyword evidence="1" id="KW-0853">WD repeat</keyword>
<comment type="caution">
    <text evidence="3">The sequence shown here is derived from an EMBL/GenBank/DDBJ whole genome shotgun (WGS) entry which is preliminary data.</text>
</comment>
<dbReference type="GO" id="GO:0006891">
    <property type="term" value="P:intra-Golgi vesicle-mediated transport"/>
    <property type="evidence" value="ECO:0007669"/>
    <property type="project" value="TreeGrafter"/>
</dbReference>
<dbReference type="InterPro" id="IPR019775">
    <property type="entry name" value="WD40_repeat_CS"/>
</dbReference>
<dbReference type="PANTHER" id="PTHR19876:SF70">
    <property type="entry name" value="COATOMER WD ASSOCIATED REGION DOMAIN-CONTAINING PROTEIN"/>
    <property type="match status" value="1"/>
</dbReference>
<dbReference type="InterPro" id="IPR015943">
    <property type="entry name" value="WD40/YVTN_repeat-like_dom_sf"/>
</dbReference>
<dbReference type="SMART" id="SM00320">
    <property type="entry name" value="WD40"/>
    <property type="match status" value="4"/>
</dbReference>
<name>A0A835ARM8_9POAL</name>
<evidence type="ECO:0000256" key="1">
    <source>
        <dbReference type="ARBA" id="ARBA00022574"/>
    </source>
</evidence>
<dbReference type="Gene3D" id="2.130.10.10">
    <property type="entry name" value="YVTN repeat-like/Quinoprotein amine dehydrogenase"/>
    <property type="match status" value="1"/>
</dbReference>
<proteinExistence type="predicted"/>
<reference evidence="3" key="1">
    <citation type="submission" date="2020-07" db="EMBL/GenBank/DDBJ databases">
        <title>Genome sequence and genetic diversity analysis of an under-domesticated orphan crop, white fonio (Digitaria exilis).</title>
        <authorList>
            <person name="Bennetzen J.L."/>
            <person name="Chen S."/>
            <person name="Ma X."/>
            <person name="Wang X."/>
            <person name="Yssel A.E.J."/>
            <person name="Chaluvadi S.R."/>
            <person name="Johnson M."/>
            <person name="Gangashetty P."/>
            <person name="Hamidou F."/>
            <person name="Sanogo M.D."/>
            <person name="Zwaenepoel A."/>
            <person name="Wallace J."/>
            <person name="Van De Peer Y."/>
            <person name="Van Deynze A."/>
        </authorList>
    </citation>
    <scope>NUCLEOTIDE SEQUENCE</scope>
    <source>
        <tissue evidence="3">Leaves</tissue>
    </source>
</reference>
<keyword evidence="4" id="KW-1185">Reference proteome</keyword>
<dbReference type="GO" id="GO:0006886">
    <property type="term" value="P:intracellular protein transport"/>
    <property type="evidence" value="ECO:0007669"/>
    <property type="project" value="TreeGrafter"/>
</dbReference>
<keyword evidence="2" id="KW-0677">Repeat</keyword>
<protein>
    <submittedName>
        <fullName evidence="3">Uncharacterized protein</fullName>
    </submittedName>
</protein>
<dbReference type="AlphaFoldDB" id="A0A835ARM8"/>
<evidence type="ECO:0000256" key="2">
    <source>
        <dbReference type="ARBA" id="ARBA00022737"/>
    </source>
</evidence>
<dbReference type="SUPFAM" id="SSF50978">
    <property type="entry name" value="WD40 repeat-like"/>
    <property type="match status" value="1"/>
</dbReference>
<dbReference type="InterPro" id="IPR036322">
    <property type="entry name" value="WD40_repeat_dom_sf"/>
</dbReference>
<dbReference type="EMBL" id="JACEFO010002213">
    <property type="protein sequence ID" value="KAF8672916.1"/>
    <property type="molecule type" value="Genomic_DNA"/>
</dbReference>
<dbReference type="Proteomes" id="UP000636709">
    <property type="component" value="Unassembled WGS sequence"/>
</dbReference>
<dbReference type="InterPro" id="IPR050844">
    <property type="entry name" value="Coatomer_complex_subunit"/>
</dbReference>
<sequence>MTSVDVHPTKTWIVMGHEEGDFFIWDYQEQKVVMGLQVNKVPGKTSRLRHSISQFIKETAVPHSVRSVKFIAQKNWLVVGDGDGYVYVYDYTDTELSEVKKFKAYRKNSVDSLAVHPTRPYLLLSSYFDRNIKLWDWKDLNNDPVKLKEFYVKPASAYEDGVHSVKFDPRDTDTFACITFDNKVKVGNINSSSLTTKVLRPFKGNYFFTHSHQYLMVTLSSKSQSEVQNIMYVKNQIWDLKTGKVVHTLGVGGRKVRHAAFHPTLQKLVTVLDNGTACLWDTSTDM</sequence>
<dbReference type="GO" id="GO:0030126">
    <property type="term" value="C:COPI vesicle coat"/>
    <property type="evidence" value="ECO:0007669"/>
    <property type="project" value="TreeGrafter"/>
</dbReference>
<gene>
    <name evidence="3" type="ORF">HU200_049141</name>
</gene>
<dbReference type="GO" id="GO:0006890">
    <property type="term" value="P:retrograde vesicle-mediated transport, Golgi to endoplasmic reticulum"/>
    <property type="evidence" value="ECO:0007669"/>
    <property type="project" value="TreeGrafter"/>
</dbReference>
<accession>A0A835ARM8</accession>
<dbReference type="PANTHER" id="PTHR19876">
    <property type="entry name" value="COATOMER"/>
    <property type="match status" value="1"/>
</dbReference>
<dbReference type="InterPro" id="IPR001680">
    <property type="entry name" value="WD40_rpt"/>
</dbReference>
<dbReference type="OrthoDB" id="588053at2759"/>
<dbReference type="GO" id="GO:0006888">
    <property type="term" value="P:endoplasmic reticulum to Golgi vesicle-mediated transport"/>
    <property type="evidence" value="ECO:0007669"/>
    <property type="project" value="TreeGrafter"/>
</dbReference>
<dbReference type="Pfam" id="PF00400">
    <property type="entry name" value="WD40"/>
    <property type="match status" value="3"/>
</dbReference>